<reference evidence="1 3" key="1">
    <citation type="submission" date="2024-02" db="EMBL/GenBank/DDBJ databases">
        <authorList>
            <person name="Chen Y."/>
            <person name="Shah S."/>
            <person name="Dougan E. K."/>
            <person name="Thang M."/>
            <person name="Chan C."/>
        </authorList>
    </citation>
    <scope>NUCLEOTIDE SEQUENCE [LARGE SCALE GENOMIC DNA]</scope>
</reference>
<dbReference type="Proteomes" id="UP001642484">
    <property type="component" value="Unassembled WGS sequence"/>
</dbReference>
<proteinExistence type="predicted"/>
<dbReference type="EMBL" id="CAXAMN010005113">
    <property type="protein sequence ID" value="CAK9012353.1"/>
    <property type="molecule type" value="Genomic_DNA"/>
</dbReference>
<accession>A0ABP0JDB2</accession>
<organism evidence="1 3">
    <name type="scientific">Durusdinium trenchii</name>
    <dbReference type="NCBI Taxonomy" id="1381693"/>
    <lineage>
        <taxon>Eukaryota</taxon>
        <taxon>Sar</taxon>
        <taxon>Alveolata</taxon>
        <taxon>Dinophyceae</taxon>
        <taxon>Suessiales</taxon>
        <taxon>Symbiodiniaceae</taxon>
        <taxon>Durusdinium</taxon>
    </lineage>
</organism>
<evidence type="ECO:0008006" key="4">
    <source>
        <dbReference type="Google" id="ProtNLM"/>
    </source>
</evidence>
<protein>
    <recommendedName>
        <fullName evidence="4">DUF4255 domain-containing protein</fullName>
    </recommendedName>
</protein>
<keyword evidence="3" id="KW-1185">Reference proteome</keyword>
<gene>
    <name evidence="1" type="ORF">CCMP2556_LOCUS10818</name>
    <name evidence="2" type="ORF">CCMP2556_LOCUS11394</name>
</gene>
<comment type="caution">
    <text evidence="1">The sequence shown here is derived from an EMBL/GenBank/DDBJ whole genome shotgun (WGS) entry which is preliminary data.</text>
</comment>
<evidence type="ECO:0000313" key="2">
    <source>
        <dbReference type="EMBL" id="CAK9013729.1"/>
    </source>
</evidence>
<dbReference type="EMBL" id="CAXAMN010005446">
    <property type="protein sequence ID" value="CAK9013729.1"/>
    <property type="molecule type" value="Genomic_DNA"/>
</dbReference>
<evidence type="ECO:0000313" key="3">
    <source>
        <dbReference type="Proteomes" id="UP001642484"/>
    </source>
</evidence>
<evidence type="ECO:0000313" key="1">
    <source>
        <dbReference type="EMBL" id="CAK9012353.1"/>
    </source>
</evidence>
<name>A0ABP0JDB2_9DINO</name>
<sequence>MSALSNYAATVEMFKGNNRKVYIYTLAVLGTDAYKLFSTKLGELQQSIKRDILEYRINLAWGATGGYPRAIETVVEYISDRADGLKAGVVSRATGHLGELGQNLPPMFSKAELDTLLEIWEQEDRPFSLCVSLRKIVNLMPEATYKGSVLIDSAGKGRLLPSSKVNQLSTLTVKLCLYRVCTTGFGPLRMKPQPHKK</sequence>